<reference evidence="2" key="1">
    <citation type="submission" date="2020-07" db="EMBL/GenBank/DDBJ databases">
        <title>Huge and variable diversity of episymbiotic CPR bacteria and DPANN archaea in groundwater ecosystems.</title>
        <authorList>
            <person name="He C.Y."/>
            <person name="Keren R."/>
            <person name="Whittaker M."/>
            <person name="Farag I.F."/>
            <person name="Doudna J."/>
            <person name="Cate J.H.D."/>
            <person name="Banfield J.F."/>
        </authorList>
    </citation>
    <scope>NUCLEOTIDE SEQUENCE</scope>
    <source>
        <strain evidence="2">NC_groundwater_1296_Ag_S-0.2um_52_80</strain>
    </source>
</reference>
<evidence type="ECO:0000313" key="3">
    <source>
        <dbReference type="Proteomes" id="UP000732298"/>
    </source>
</evidence>
<feature type="compositionally biased region" description="Basic and acidic residues" evidence="1">
    <location>
        <begin position="117"/>
        <end position="139"/>
    </location>
</feature>
<proteinExistence type="predicted"/>
<sequence length="176" mass="20177">MPAIVIVGLARSGKDTAADYIAEKYRYKKYTFSSVLREMIEKRGEKPAKESMLALGDMLRKRMGMDAVAKYLDKKIKETDNILLVGPRSIEEINYFRKKFPSLKIIRIAAGKEDRFSRKSAMDPKGRSEFFSRDEKDSQTKGMQKALDAAQFEISNDSTKKKLHERIDALMKNLRG</sequence>
<organism evidence="2 3">
    <name type="scientific">Candidatus Iainarchaeum sp</name>
    <dbReference type="NCBI Taxonomy" id="3101447"/>
    <lineage>
        <taxon>Archaea</taxon>
        <taxon>Candidatus Iainarchaeota</taxon>
        <taxon>Candidatus Iainarchaeia</taxon>
        <taxon>Candidatus Iainarchaeales</taxon>
        <taxon>Candidatus Iainarchaeaceae</taxon>
        <taxon>Candidatus Iainarchaeum</taxon>
    </lineage>
</organism>
<protein>
    <submittedName>
        <fullName evidence="2">AAA family ATPase</fullName>
    </submittedName>
</protein>
<dbReference type="Gene3D" id="3.40.50.300">
    <property type="entry name" value="P-loop containing nucleotide triphosphate hydrolases"/>
    <property type="match status" value="1"/>
</dbReference>
<dbReference type="PANTHER" id="PTHR41930">
    <property type="entry name" value="UPF0200 PROTEIN MJ1399"/>
    <property type="match status" value="1"/>
</dbReference>
<evidence type="ECO:0000256" key="1">
    <source>
        <dbReference type="SAM" id="MobiDB-lite"/>
    </source>
</evidence>
<evidence type="ECO:0000313" key="2">
    <source>
        <dbReference type="EMBL" id="MBI4210971.1"/>
    </source>
</evidence>
<dbReference type="EMBL" id="JACQPB010000055">
    <property type="protein sequence ID" value="MBI4210971.1"/>
    <property type="molecule type" value="Genomic_DNA"/>
</dbReference>
<dbReference type="InterPro" id="IPR027417">
    <property type="entry name" value="P-loop_NTPase"/>
</dbReference>
<dbReference type="Pfam" id="PF13207">
    <property type="entry name" value="AAA_17"/>
    <property type="match status" value="1"/>
</dbReference>
<accession>A0A8T3YQF0</accession>
<comment type="caution">
    <text evidence="2">The sequence shown here is derived from an EMBL/GenBank/DDBJ whole genome shotgun (WGS) entry which is preliminary data.</text>
</comment>
<gene>
    <name evidence="2" type="ORF">HY544_05730</name>
</gene>
<dbReference type="Proteomes" id="UP000732298">
    <property type="component" value="Unassembled WGS sequence"/>
</dbReference>
<dbReference type="AlphaFoldDB" id="A0A8T3YQF0"/>
<name>A0A8T3YQF0_9ARCH</name>
<dbReference type="PANTHER" id="PTHR41930:SF1">
    <property type="entry name" value="DEPHOSPHO-COA KINASE"/>
    <property type="match status" value="1"/>
</dbReference>
<feature type="region of interest" description="Disordered" evidence="1">
    <location>
        <begin position="117"/>
        <end position="144"/>
    </location>
</feature>
<dbReference type="SUPFAM" id="SSF52540">
    <property type="entry name" value="P-loop containing nucleoside triphosphate hydrolases"/>
    <property type="match status" value="1"/>
</dbReference>